<dbReference type="EMBL" id="JACHJU010000001">
    <property type="protein sequence ID" value="MBB4939370.1"/>
    <property type="molecule type" value="Genomic_DNA"/>
</dbReference>
<feature type="domain" description="SnoaL-like" evidence="1">
    <location>
        <begin position="10"/>
        <end position="107"/>
    </location>
</feature>
<evidence type="ECO:0000259" key="1">
    <source>
        <dbReference type="Pfam" id="PF12680"/>
    </source>
</evidence>
<reference evidence="2 3" key="1">
    <citation type="submission" date="2020-08" db="EMBL/GenBank/DDBJ databases">
        <title>Sequencing the genomes of 1000 actinobacteria strains.</title>
        <authorList>
            <person name="Klenk H.-P."/>
        </authorList>
    </citation>
    <scope>NUCLEOTIDE SEQUENCE [LARGE SCALE GENOMIC DNA]</scope>
    <source>
        <strain evidence="2 3">DSM 43023</strain>
    </source>
</reference>
<evidence type="ECO:0000313" key="3">
    <source>
        <dbReference type="Proteomes" id="UP000534286"/>
    </source>
</evidence>
<dbReference type="AlphaFoldDB" id="A0A7W7RWB8"/>
<accession>A0A7W7RWB8</accession>
<dbReference type="SUPFAM" id="SSF54427">
    <property type="entry name" value="NTF2-like"/>
    <property type="match status" value="1"/>
</dbReference>
<dbReference type="Proteomes" id="UP000534286">
    <property type="component" value="Unassembled WGS sequence"/>
</dbReference>
<evidence type="ECO:0000313" key="2">
    <source>
        <dbReference type="EMBL" id="MBB4939370.1"/>
    </source>
</evidence>
<protein>
    <submittedName>
        <fullName evidence="2">Putative ester cyclase</fullName>
    </submittedName>
</protein>
<gene>
    <name evidence="2" type="ORF">FHR32_003675</name>
</gene>
<keyword evidence="3" id="KW-1185">Reference proteome</keyword>
<dbReference type="Gene3D" id="3.10.450.50">
    <property type="match status" value="1"/>
</dbReference>
<dbReference type="Pfam" id="PF12680">
    <property type="entry name" value="SnoaL_2"/>
    <property type="match status" value="1"/>
</dbReference>
<comment type="caution">
    <text evidence="2">The sequence shown here is derived from an EMBL/GenBank/DDBJ whole genome shotgun (WGS) entry which is preliminary data.</text>
</comment>
<name>A0A7W7RWB8_9ACTN</name>
<dbReference type="RefSeq" id="WP_184755376.1">
    <property type="nucleotide sequence ID" value="NZ_BAABEK010000031.1"/>
</dbReference>
<dbReference type="InterPro" id="IPR032710">
    <property type="entry name" value="NTF2-like_dom_sf"/>
</dbReference>
<dbReference type="InterPro" id="IPR037401">
    <property type="entry name" value="SnoaL-like"/>
</dbReference>
<sequence length="119" mass="13184">MADDVRAVGRRMYEAFNARDMAATETIFSVDFVSHALGTTGAESVRKAWTGLHTMFPDVRVVVEDMLVEGDRAAVRTVLHGIPADAGEKRPPTMLEIFRVRDGRIAELWGVSTLKRPGR</sequence>
<organism evidence="2 3">
    <name type="scientific">Streptosporangium album</name>
    <dbReference type="NCBI Taxonomy" id="47479"/>
    <lineage>
        <taxon>Bacteria</taxon>
        <taxon>Bacillati</taxon>
        <taxon>Actinomycetota</taxon>
        <taxon>Actinomycetes</taxon>
        <taxon>Streptosporangiales</taxon>
        <taxon>Streptosporangiaceae</taxon>
        <taxon>Streptosporangium</taxon>
    </lineage>
</organism>
<proteinExistence type="predicted"/>